<accession>A0A8J3TL79</accession>
<evidence type="ECO:0000313" key="3">
    <source>
        <dbReference type="EMBL" id="GII23400.1"/>
    </source>
</evidence>
<dbReference type="EMBL" id="BOON01000028">
    <property type="protein sequence ID" value="GII23400.1"/>
    <property type="molecule type" value="Genomic_DNA"/>
</dbReference>
<protein>
    <recommendedName>
        <fullName evidence="2">Class II aldolase/adducin N-terminal domain-containing protein</fullName>
    </recommendedName>
</protein>
<evidence type="ECO:0000313" key="4">
    <source>
        <dbReference type="Proteomes" id="UP000599074"/>
    </source>
</evidence>
<dbReference type="SMART" id="SM01007">
    <property type="entry name" value="Aldolase_II"/>
    <property type="match status" value="1"/>
</dbReference>
<dbReference type="InterPro" id="IPR051017">
    <property type="entry name" value="Aldolase-II_Adducin_sf"/>
</dbReference>
<comment type="caution">
    <text evidence="3">The sequence shown here is derived from an EMBL/GenBank/DDBJ whole genome shotgun (WGS) entry which is preliminary data.</text>
</comment>
<organism evidence="3 4">
    <name type="scientific">Planosporangium mesophilum</name>
    <dbReference type="NCBI Taxonomy" id="689768"/>
    <lineage>
        <taxon>Bacteria</taxon>
        <taxon>Bacillati</taxon>
        <taxon>Actinomycetota</taxon>
        <taxon>Actinomycetes</taxon>
        <taxon>Micromonosporales</taxon>
        <taxon>Micromonosporaceae</taxon>
        <taxon>Planosporangium</taxon>
    </lineage>
</organism>
<keyword evidence="4" id="KW-1185">Reference proteome</keyword>
<comment type="similarity">
    <text evidence="1">Belongs to the aldolase class II family.</text>
</comment>
<gene>
    <name evidence="3" type="ORF">Pme01_29970</name>
</gene>
<name>A0A8J3TL79_9ACTN</name>
<dbReference type="SUPFAM" id="SSF53639">
    <property type="entry name" value="AraD/HMP-PK domain-like"/>
    <property type="match status" value="1"/>
</dbReference>
<sequence length="234" mass="24834">MADAAAREDLVKACHVLAAAGHNDFVWGHVAVRAEHGSGVWMKPSGLGMEEIQVDDLVLVGWDGEVLAGHRRRHVEYPIHTRIMLARPDVGATVHSHVGSATSFSSLQTPLVPISHEGTYFAPEGVPTFTATSDLILTDEQGDAVAATLGQAHAAFLQGHGIVTVGADLVAAVMAALLLDRACRKQLAAMAAGGPKVWTSAEAAVVKRTHVYPRALLEQGWDYLVRTLDRASNA</sequence>
<evidence type="ECO:0000259" key="2">
    <source>
        <dbReference type="SMART" id="SM01007"/>
    </source>
</evidence>
<dbReference type="InterPro" id="IPR001303">
    <property type="entry name" value="Aldolase_II/adducin_N"/>
</dbReference>
<dbReference type="GO" id="GO:0005856">
    <property type="term" value="C:cytoskeleton"/>
    <property type="evidence" value="ECO:0007669"/>
    <property type="project" value="TreeGrafter"/>
</dbReference>
<dbReference type="GO" id="GO:0051015">
    <property type="term" value="F:actin filament binding"/>
    <property type="evidence" value="ECO:0007669"/>
    <property type="project" value="TreeGrafter"/>
</dbReference>
<dbReference type="PANTHER" id="PTHR10672">
    <property type="entry name" value="ADDUCIN"/>
    <property type="match status" value="1"/>
</dbReference>
<dbReference type="Proteomes" id="UP000599074">
    <property type="component" value="Unassembled WGS sequence"/>
</dbReference>
<evidence type="ECO:0000256" key="1">
    <source>
        <dbReference type="ARBA" id="ARBA00037961"/>
    </source>
</evidence>
<dbReference type="PANTHER" id="PTHR10672:SF3">
    <property type="entry name" value="PROTEIN HU-LI TAI SHAO"/>
    <property type="match status" value="1"/>
</dbReference>
<reference evidence="3" key="1">
    <citation type="submission" date="2021-01" db="EMBL/GenBank/DDBJ databases">
        <title>Whole genome shotgun sequence of Planosporangium mesophilum NBRC 109066.</title>
        <authorList>
            <person name="Komaki H."/>
            <person name="Tamura T."/>
        </authorList>
    </citation>
    <scope>NUCLEOTIDE SEQUENCE</scope>
    <source>
        <strain evidence="3">NBRC 109066</strain>
    </source>
</reference>
<proteinExistence type="inferred from homology"/>
<dbReference type="Pfam" id="PF00596">
    <property type="entry name" value="Aldolase_II"/>
    <property type="match status" value="1"/>
</dbReference>
<dbReference type="Gene3D" id="3.40.225.10">
    <property type="entry name" value="Class II aldolase/adducin N-terminal domain"/>
    <property type="match status" value="1"/>
</dbReference>
<dbReference type="InterPro" id="IPR036409">
    <property type="entry name" value="Aldolase_II/adducin_N_sf"/>
</dbReference>
<dbReference type="RefSeq" id="WP_168115913.1">
    <property type="nucleotide sequence ID" value="NZ_BOON01000028.1"/>
</dbReference>
<dbReference type="AlphaFoldDB" id="A0A8J3TL79"/>
<feature type="domain" description="Class II aldolase/adducin N-terminal" evidence="2">
    <location>
        <begin position="8"/>
        <end position="187"/>
    </location>
</feature>